<dbReference type="InterPro" id="IPR036097">
    <property type="entry name" value="HisK_dim/P_sf"/>
</dbReference>
<evidence type="ECO:0000256" key="1">
    <source>
        <dbReference type="ARBA" id="ARBA00000085"/>
    </source>
</evidence>
<evidence type="ECO:0000256" key="4">
    <source>
        <dbReference type="ARBA" id="ARBA00022679"/>
    </source>
</evidence>
<dbReference type="Proteomes" id="UP001165296">
    <property type="component" value="Unassembled WGS sequence"/>
</dbReference>
<dbReference type="InterPro" id="IPR003661">
    <property type="entry name" value="HisK_dim/P_dom"/>
</dbReference>
<dbReference type="PROSITE" id="PS50109">
    <property type="entry name" value="HIS_KIN"/>
    <property type="match status" value="1"/>
</dbReference>
<evidence type="ECO:0000313" key="11">
    <source>
        <dbReference type="Proteomes" id="UP001165296"/>
    </source>
</evidence>
<dbReference type="RefSeq" id="WP_226179848.1">
    <property type="nucleotide sequence ID" value="NZ_JAJADR010000010.1"/>
</dbReference>
<evidence type="ECO:0000259" key="9">
    <source>
        <dbReference type="PROSITE" id="PS50109"/>
    </source>
</evidence>
<gene>
    <name evidence="10" type="ORF">LGH74_22105</name>
</gene>
<dbReference type="GO" id="GO:0016301">
    <property type="term" value="F:kinase activity"/>
    <property type="evidence" value="ECO:0007669"/>
    <property type="project" value="UniProtKB-KW"/>
</dbReference>
<dbReference type="InterPro" id="IPR036890">
    <property type="entry name" value="HATPase_C_sf"/>
</dbReference>
<keyword evidence="4" id="KW-0808">Transferase</keyword>
<organism evidence="10 11">
    <name type="scientific">Hymenobacter lucidus</name>
    <dbReference type="NCBI Taxonomy" id="2880930"/>
    <lineage>
        <taxon>Bacteria</taxon>
        <taxon>Pseudomonadati</taxon>
        <taxon>Bacteroidota</taxon>
        <taxon>Cytophagia</taxon>
        <taxon>Cytophagales</taxon>
        <taxon>Hymenobacteraceae</taxon>
        <taxon>Hymenobacter</taxon>
    </lineage>
</organism>
<dbReference type="PANTHER" id="PTHR45436:SF5">
    <property type="entry name" value="SENSOR HISTIDINE KINASE TRCS"/>
    <property type="match status" value="1"/>
</dbReference>
<dbReference type="Gene3D" id="3.30.565.10">
    <property type="entry name" value="Histidine kinase-like ATPase, C-terminal domain"/>
    <property type="match status" value="1"/>
</dbReference>
<dbReference type="EC" id="2.7.13.3" evidence="2"/>
<dbReference type="CDD" id="cd00082">
    <property type="entry name" value="HisKA"/>
    <property type="match status" value="1"/>
</dbReference>
<protein>
    <recommendedName>
        <fullName evidence="2">histidine kinase</fullName>
        <ecNumber evidence="2">2.7.13.3</ecNumber>
    </recommendedName>
</protein>
<dbReference type="SUPFAM" id="SSF55874">
    <property type="entry name" value="ATPase domain of HSP90 chaperone/DNA topoisomerase II/histidine kinase"/>
    <property type="match status" value="1"/>
</dbReference>
<evidence type="ECO:0000256" key="7">
    <source>
        <dbReference type="ARBA" id="ARBA00022989"/>
    </source>
</evidence>
<evidence type="ECO:0000256" key="5">
    <source>
        <dbReference type="ARBA" id="ARBA00022692"/>
    </source>
</evidence>
<sequence length="415" mass="45554">MKLLTQQNRFYLVGTLLLFALGSVGLYAVLGYEFRHEVDQDLRAEARLLTARLRAGQTVADADGLPTSPTLSAHPGLSGLRDTLLVNPYDSAHPLAPYRALTVRVITAAGPRWLTVRRSLLEAEDAREITLGVMLPLMGGLLVALLGLNRWLSRRVWRPLNQTVAQLRDYDGHRPLALAPTDIDEFAILHRTLEEMSQRLGHEYEALREFTENAAHETRTPLAILQARLEQLVQVPGLPLPARPLLVDALGGVSRLLRLYQGLTLLSKIENGQFAGQQLVDLGALVVARFTQLEEVIADKQLQVNAPSAALWVSMHPALAESLVHNLLNNAVRHGLPGGQVAVMISERKLVVSNTGMVPEAAPELFFQRFRKNDAASASPGLGLSIVQQIARLYGFDVSYIFESAASLHVLTVKV</sequence>
<evidence type="ECO:0000256" key="8">
    <source>
        <dbReference type="SAM" id="Phobius"/>
    </source>
</evidence>
<dbReference type="InterPro" id="IPR050428">
    <property type="entry name" value="TCS_sensor_his_kinase"/>
</dbReference>
<proteinExistence type="predicted"/>
<dbReference type="Pfam" id="PF02518">
    <property type="entry name" value="HATPase_c"/>
    <property type="match status" value="1"/>
</dbReference>
<accession>A0ABS8AY45</accession>
<comment type="catalytic activity">
    <reaction evidence="1">
        <text>ATP + protein L-histidine = ADP + protein N-phospho-L-histidine.</text>
        <dbReference type="EC" id="2.7.13.3"/>
    </reaction>
</comment>
<dbReference type="SMART" id="SM00388">
    <property type="entry name" value="HisKA"/>
    <property type="match status" value="1"/>
</dbReference>
<keyword evidence="7 8" id="KW-1133">Transmembrane helix</keyword>
<dbReference type="PANTHER" id="PTHR45436">
    <property type="entry name" value="SENSOR HISTIDINE KINASE YKOH"/>
    <property type="match status" value="1"/>
</dbReference>
<keyword evidence="6 10" id="KW-0418">Kinase</keyword>
<comment type="caution">
    <text evidence="10">The sequence shown here is derived from an EMBL/GenBank/DDBJ whole genome shotgun (WGS) entry which is preliminary data.</text>
</comment>
<dbReference type="SMART" id="SM00387">
    <property type="entry name" value="HATPase_c"/>
    <property type="match status" value="1"/>
</dbReference>
<evidence type="ECO:0000313" key="10">
    <source>
        <dbReference type="EMBL" id="MCB2410698.1"/>
    </source>
</evidence>
<keyword evidence="8" id="KW-0472">Membrane</keyword>
<feature type="transmembrane region" description="Helical" evidence="8">
    <location>
        <begin position="12"/>
        <end position="32"/>
    </location>
</feature>
<dbReference type="EMBL" id="JAJADR010000010">
    <property type="protein sequence ID" value="MCB2410698.1"/>
    <property type="molecule type" value="Genomic_DNA"/>
</dbReference>
<feature type="domain" description="Histidine kinase" evidence="9">
    <location>
        <begin position="213"/>
        <end position="415"/>
    </location>
</feature>
<name>A0ABS8AY45_9BACT</name>
<keyword evidence="11" id="KW-1185">Reference proteome</keyword>
<feature type="transmembrane region" description="Helical" evidence="8">
    <location>
        <begin position="129"/>
        <end position="148"/>
    </location>
</feature>
<dbReference type="InterPro" id="IPR005467">
    <property type="entry name" value="His_kinase_dom"/>
</dbReference>
<evidence type="ECO:0000256" key="2">
    <source>
        <dbReference type="ARBA" id="ARBA00012438"/>
    </source>
</evidence>
<dbReference type="InterPro" id="IPR003594">
    <property type="entry name" value="HATPase_dom"/>
</dbReference>
<keyword evidence="5 8" id="KW-0812">Transmembrane</keyword>
<evidence type="ECO:0000256" key="6">
    <source>
        <dbReference type="ARBA" id="ARBA00022777"/>
    </source>
</evidence>
<reference evidence="10" key="1">
    <citation type="submission" date="2021-10" db="EMBL/GenBank/DDBJ databases">
        <authorList>
            <person name="Dean J.D."/>
            <person name="Kim M.K."/>
            <person name="Newey C.N."/>
            <person name="Stoker T.S."/>
            <person name="Thompson D.W."/>
            <person name="Grose J.H."/>
        </authorList>
    </citation>
    <scope>NUCLEOTIDE SEQUENCE</scope>
    <source>
        <strain evidence="10">BT178</strain>
    </source>
</reference>
<dbReference type="Gene3D" id="1.10.287.130">
    <property type="match status" value="1"/>
</dbReference>
<keyword evidence="3" id="KW-0597">Phosphoprotein</keyword>
<evidence type="ECO:0000256" key="3">
    <source>
        <dbReference type="ARBA" id="ARBA00022553"/>
    </source>
</evidence>
<dbReference type="Pfam" id="PF00512">
    <property type="entry name" value="HisKA"/>
    <property type="match status" value="1"/>
</dbReference>
<dbReference type="SUPFAM" id="SSF47384">
    <property type="entry name" value="Homodimeric domain of signal transducing histidine kinase"/>
    <property type="match status" value="1"/>
</dbReference>